<protein>
    <recommendedName>
        <fullName evidence="2">Cyclic nucleotide-binding domain-containing protein</fullName>
    </recommendedName>
</protein>
<dbReference type="Gene3D" id="2.60.120.10">
    <property type="entry name" value="Jelly Rolls"/>
    <property type="match status" value="1"/>
</dbReference>
<dbReference type="CDD" id="cd00038">
    <property type="entry name" value="CAP_ED"/>
    <property type="match status" value="1"/>
</dbReference>
<organism evidence="3">
    <name type="scientific">marine metagenome</name>
    <dbReference type="NCBI Taxonomy" id="408172"/>
    <lineage>
        <taxon>unclassified sequences</taxon>
        <taxon>metagenomes</taxon>
        <taxon>ecological metagenomes</taxon>
    </lineage>
</organism>
<dbReference type="Pfam" id="PF00027">
    <property type="entry name" value="cNMP_binding"/>
    <property type="match status" value="1"/>
</dbReference>
<dbReference type="GO" id="GO:0030552">
    <property type="term" value="F:cAMP binding"/>
    <property type="evidence" value="ECO:0007669"/>
    <property type="project" value="TreeGrafter"/>
</dbReference>
<dbReference type="SMART" id="SM00100">
    <property type="entry name" value="cNMP"/>
    <property type="match status" value="1"/>
</dbReference>
<dbReference type="InterPro" id="IPR000595">
    <property type="entry name" value="cNMP-bd_dom"/>
</dbReference>
<name>A0A382NVW7_9ZZZZ</name>
<dbReference type="PROSITE" id="PS50042">
    <property type="entry name" value="CNMP_BINDING_3"/>
    <property type="match status" value="1"/>
</dbReference>
<dbReference type="GO" id="GO:0034236">
    <property type="term" value="F:protein kinase A catalytic subunit binding"/>
    <property type="evidence" value="ECO:0007669"/>
    <property type="project" value="TreeGrafter"/>
</dbReference>
<sequence length="190" mass="21174">MAAPTNKEKLLIQVLRRIPIFNGLAPTQVKKILGLCQHKSYKPGERVFESGSRPDEMFILLSGELAIITPEGLWVATILPVTTIGEIGVITGQPRVASVEVTKTGALFTIQKVQFDAILREDQDMQAKVFRAIIGVLSGKLSNDNVRLRDYQMERARYEGRIAVLQRRLKGTQSRRRHRSRHGGGKDGDG</sequence>
<evidence type="ECO:0000256" key="1">
    <source>
        <dbReference type="SAM" id="MobiDB-lite"/>
    </source>
</evidence>
<evidence type="ECO:0000313" key="3">
    <source>
        <dbReference type="EMBL" id="SVC64800.1"/>
    </source>
</evidence>
<dbReference type="InterPro" id="IPR018490">
    <property type="entry name" value="cNMP-bd_dom_sf"/>
</dbReference>
<dbReference type="EMBL" id="UINC01102859">
    <property type="protein sequence ID" value="SVC64800.1"/>
    <property type="molecule type" value="Genomic_DNA"/>
</dbReference>
<evidence type="ECO:0000259" key="2">
    <source>
        <dbReference type="PROSITE" id="PS50042"/>
    </source>
</evidence>
<feature type="non-terminal residue" evidence="3">
    <location>
        <position position="190"/>
    </location>
</feature>
<dbReference type="InterPro" id="IPR014710">
    <property type="entry name" value="RmlC-like_jellyroll"/>
</dbReference>
<accession>A0A382NVW7</accession>
<dbReference type="PANTHER" id="PTHR11635:SF166">
    <property type="entry name" value="CYCLIC NUCLEOTIDE-BINDING DOMAIN-CONTAINING PROTEIN"/>
    <property type="match status" value="1"/>
</dbReference>
<dbReference type="AlphaFoldDB" id="A0A382NVW7"/>
<dbReference type="SUPFAM" id="SSF51206">
    <property type="entry name" value="cAMP-binding domain-like"/>
    <property type="match status" value="1"/>
</dbReference>
<gene>
    <name evidence="3" type="ORF">METZ01_LOCUS317654</name>
</gene>
<dbReference type="GO" id="GO:0005829">
    <property type="term" value="C:cytosol"/>
    <property type="evidence" value="ECO:0007669"/>
    <property type="project" value="TreeGrafter"/>
</dbReference>
<feature type="region of interest" description="Disordered" evidence="1">
    <location>
        <begin position="168"/>
        <end position="190"/>
    </location>
</feature>
<dbReference type="InterPro" id="IPR050503">
    <property type="entry name" value="cAMP-dep_PK_reg_su-like"/>
</dbReference>
<proteinExistence type="predicted"/>
<dbReference type="PANTHER" id="PTHR11635">
    <property type="entry name" value="CAMP-DEPENDENT PROTEIN KINASE REGULATORY CHAIN"/>
    <property type="match status" value="1"/>
</dbReference>
<reference evidence="3" key="1">
    <citation type="submission" date="2018-05" db="EMBL/GenBank/DDBJ databases">
        <authorList>
            <person name="Lanie J.A."/>
            <person name="Ng W.-L."/>
            <person name="Kazmierczak K.M."/>
            <person name="Andrzejewski T.M."/>
            <person name="Davidsen T.M."/>
            <person name="Wayne K.J."/>
            <person name="Tettelin H."/>
            <person name="Glass J.I."/>
            <person name="Rusch D."/>
            <person name="Podicherti R."/>
            <person name="Tsui H.-C.T."/>
            <person name="Winkler M.E."/>
        </authorList>
    </citation>
    <scope>NUCLEOTIDE SEQUENCE</scope>
</reference>
<feature type="compositionally biased region" description="Basic residues" evidence="1">
    <location>
        <begin position="168"/>
        <end position="183"/>
    </location>
</feature>
<feature type="domain" description="Cyclic nucleotide-binding" evidence="2">
    <location>
        <begin position="20"/>
        <end position="136"/>
    </location>
</feature>
<dbReference type="GO" id="GO:0005952">
    <property type="term" value="C:cAMP-dependent protein kinase complex"/>
    <property type="evidence" value="ECO:0007669"/>
    <property type="project" value="InterPro"/>
</dbReference>
<dbReference type="GO" id="GO:0004862">
    <property type="term" value="F:cAMP-dependent protein kinase inhibitor activity"/>
    <property type="evidence" value="ECO:0007669"/>
    <property type="project" value="TreeGrafter"/>
</dbReference>